<evidence type="ECO:0000313" key="1">
    <source>
        <dbReference type="EMBL" id="MDA4844395.1"/>
    </source>
</evidence>
<reference evidence="1" key="1">
    <citation type="submission" date="2022-11" db="EMBL/GenBank/DDBJ databases">
        <title>Hoeflea poritis sp. nov., isolated from scleractinian coral Porites lutea.</title>
        <authorList>
            <person name="Zhang G."/>
            <person name="Wei Q."/>
            <person name="Cai L."/>
        </authorList>
    </citation>
    <scope>NUCLEOTIDE SEQUENCE</scope>
    <source>
        <strain evidence="1">E7-10</strain>
    </source>
</reference>
<comment type="caution">
    <text evidence="1">The sequence shown here is derived from an EMBL/GenBank/DDBJ whole genome shotgun (WGS) entry which is preliminary data.</text>
</comment>
<dbReference type="InterPro" id="IPR029069">
    <property type="entry name" value="HotDog_dom_sf"/>
</dbReference>
<name>A0ABT4VJS5_9HYPH</name>
<dbReference type="Proteomes" id="UP001148313">
    <property type="component" value="Unassembled WGS sequence"/>
</dbReference>
<protein>
    <recommendedName>
        <fullName evidence="3">Acyl dehydratase</fullName>
    </recommendedName>
</protein>
<keyword evidence="2" id="KW-1185">Reference proteome</keyword>
<dbReference type="SUPFAM" id="SSF54637">
    <property type="entry name" value="Thioesterase/thiol ester dehydrase-isomerase"/>
    <property type="match status" value="1"/>
</dbReference>
<proteinExistence type="predicted"/>
<gene>
    <name evidence="1" type="ORF">OOZ53_03495</name>
</gene>
<evidence type="ECO:0008006" key="3">
    <source>
        <dbReference type="Google" id="ProtNLM"/>
    </source>
</evidence>
<dbReference type="Gene3D" id="3.10.129.10">
    <property type="entry name" value="Hotdog Thioesterase"/>
    <property type="match status" value="1"/>
</dbReference>
<dbReference type="EMBL" id="JAPJZH010000002">
    <property type="protein sequence ID" value="MDA4844395.1"/>
    <property type="molecule type" value="Genomic_DNA"/>
</dbReference>
<organism evidence="1 2">
    <name type="scientific">Hoeflea poritis</name>
    <dbReference type="NCBI Taxonomy" id="2993659"/>
    <lineage>
        <taxon>Bacteria</taxon>
        <taxon>Pseudomonadati</taxon>
        <taxon>Pseudomonadota</taxon>
        <taxon>Alphaproteobacteria</taxon>
        <taxon>Hyphomicrobiales</taxon>
        <taxon>Rhizobiaceae</taxon>
        <taxon>Hoeflea</taxon>
    </lineage>
</organism>
<dbReference type="RefSeq" id="WP_271087925.1">
    <property type="nucleotide sequence ID" value="NZ_JAPJZH010000002.1"/>
</dbReference>
<accession>A0ABT4VJS5</accession>
<sequence>MNSYYSEPALSVGTAAAGDRLAPLVKRPTQVDVVLFCAAIRNFHRFHYDQDYTRAQGMNDLIVPGFMMGNWCLEAASRAFGEPVHIRRLTFKNTAAAPIGGSYAIHGHVVSVETNEAAGRIVHCGFEVIGGGDRPVTTGTAALVSTASGHSR</sequence>
<evidence type="ECO:0000313" key="2">
    <source>
        <dbReference type="Proteomes" id="UP001148313"/>
    </source>
</evidence>